<evidence type="ECO:0000256" key="1">
    <source>
        <dbReference type="ARBA" id="ARBA00022553"/>
    </source>
</evidence>
<evidence type="ECO:0000313" key="6">
    <source>
        <dbReference type="EMBL" id="PYI57075.1"/>
    </source>
</evidence>
<keyword evidence="1" id="KW-0597">Phosphoprotein</keyword>
<feature type="transmembrane region" description="Helical" evidence="4">
    <location>
        <begin position="6"/>
        <end position="31"/>
    </location>
</feature>
<dbReference type="InterPro" id="IPR039506">
    <property type="entry name" value="SPOB_a"/>
</dbReference>
<accession>A0A2V5KBY0</accession>
<feature type="transmembrane region" description="Helical" evidence="4">
    <location>
        <begin position="43"/>
        <end position="61"/>
    </location>
</feature>
<keyword evidence="7" id="KW-1185">Reference proteome</keyword>
<evidence type="ECO:0000256" key="4">
    <source>
        <dbReference type="SAM" id="Phobius"/>
    </source>
</evidence>
<feature type="transmembrane region" description="Helical" evidence="4">
    <location>
        <begin position="95"/>
        <end position="116"/>
    </location>
</feature>
<dbReference type="Gene3D" id="1.10.287.130">
    <property type="match status" value="1"/>
</dbReference>
<keyword evidence="2" id="KW-0808">Transferase</keyword>
<evidence type="ECO:0000256" key="2">
    <source>
        <dbReference type="ARBA" id="ARBA00022679"/>
    </source>
</evidence>
<name>A0A2V5KBY0_9BACL</name>
<evidence type="ECO:0000256" key="3">
    <source>
        <dbReference type="ARBA" id="ARBA00022777"/>
    </source>
</evidence>
<gene>
    <name evidence="6" type="ORF">DLM86_01095</name>
</gene>
<dbReference type="SUPFAM" id="SSF55890">
    <property type="entry name" value="Sporulation response regulatory protein Spo0B"/>
    <property type="match status" value="1"/>
</dbReference>
<feature type="transmembrane region" description="Helical" evidence="4">
    <location>
        <begin position="67"/>
        <end position="83"/>
    </location>
</feature>
<dbReference type="Proteomes" id="UP000247476">
    <property type="component" value="Unassembled WGS sequence"/>
</dbReference>
<feature type="transmembrane region" description="Helical" evidence="4">
    <location>
        <begin position="198"/>
        <end position="219"/>
    </location>
</feature>
<keyword evidence="3" id="KW-0418">Kinase</keyword>
<evidence type="ECO:0000313" key="7">
    <source>
        <dbReference type="Proteomes" id="UP000247476"/>
    </source>
</evidence>
<keyword evidence="4" id="KW-1133">Transmembrane helix</keyword>
<dbReference type="Pfam" id="PF14689">
    <property type="entry name" value="SPOB_a"/>
    <property type="match status" value="1"/>
</dbReference>
<keyword evidence="4" id="KW-0472">Membrane</keyword>
<organism evidence="6 7">
    <name type="scientific">Paenibacillus flagellatus</name>
    <dbReference type="NCBI Taxonomy" id="2211139"/>
    <lineage>
        <taxon>Bacteria</taxon>
        <taxon>Bacillati</taxon>
        <taxon>Bacillota</taxon>
        <taxon>Bacilli</taxon>
        <taxon>Bacillales</taxon>
        <taxon>Paenibacillaceae</taxon>
        <taxon>Paenibacillus</taxon>
    </lineage>
</organism>
<feature type="domain" description="SpoOB alpha-helical" evidence="5">
    <location>
        <begin position="237"/>
        <end position="293"/>
    </location>
</feature>
<reference evidence="6 7" key="1">
    <citation type="submission" date="2018-05" db="EMBL/GenBank/DDBJ databases">
        <title>Paenibacillus flagellatus sp. nov., isolated from selenium mineral soil.</title>
        <authorList>
            <person name="Dai X."/>
        </authorList>
    </citation>
    <scope>NUCLEOTIDE SEQUENCE [LARGE SCALE GENOMIC DNA]</scope>
    <source>
        <strain evidence="6 7">DXL2</strain>
    </source>
</reference>
<proteinExistence type="predicted"/>
<dbReference type="GO" id="GO:0000155">
    <property type="term" value="F:phosphorelay sensor kinase activity"/>
    <property type="evidence" value="ECO:0007669"/>
    <property type="project" value="InterPro"/>
</dbReference>
<dbReference type="OrthoDB" id="1634477at2"/>
<keyword evidence="4" id="KW-0812">Transmembrane</keyword>
<dbReference type="RefSeq" id="WP_110838115.1">
    <property type="nucleotide sequence ID" value="NZ_QJVJ01000001.1"/>
</dbReference>
<sequence length="415" mass="48016">MSPLSLLLQTLVISLYAIPAAIVYTCFSFAFWGVKLKGRFMRIAAFAVLVSLVGTFEITLIPIWMHLIYFWLVFMFFFQLLFLELDRRDKLRIPIFAHLNLNLIELAANSVAFYFVSQEEVFGKFWIPALSFYPFLLVYGLFTWRMHRNKTAPGKRIFDYLAKNKYTTWVVLASLLQYAILILFAGRYLELSPFDFRISIAGIVACALGINFGVLFICLRSIAYAKENAARTTQLKYAAEIDTMFTALRGQRHDFLNHVQVIHSLVSREKKAELRTYAAEIVEEIQEANAILEIGHPLLASFLQVKKDEAYKNGIIFEYEYIGFDRLGLNDTTHEWLDALAILMEIAIRQGPIRLETKGRYMENRIDVSLNWYGPSVLNAEADKYTEVNQHVKAMNTKRLTVRPRRNGFDITYRI</sequence>
<feature type="transmembrane region" description="Helical" evidence="4">
    <location>
        <begin position="166"/>
        <end position="186"/>
    </location>
</feature>
<dbReference type="InterPro" id="IPR016120">
    <property type="entry name" value="Sig_transdc_His_kin_SpoOB"/>
</dbReference>
<comment type="caution">
    <text evidence="6">The sequence shown here is derived from an EMBL/GenBank/DDBJ whole genome shotgun (WGS) entry which is preliminary data.</text>
</comment>
<feature type="transmembrane region" description="Helical" evidence="4">
    <location>
        <begin position="122"/>
        <end position="145"/>
    </location>
</feature>
<dbReference type="EMBL" id="QJVJ01000001">
    <property type="protein sequence ID" value="PYI57075.1"/>
    <property type="molecule type" value="Genomic_DNA"/>
</dbReference>
<evidence type="ECO:0000259" key="5">
    <source>
        <dbReference type="Pfam" id="PF14689"/>
    </source>
</evidence>
<protein>
    <recommendedName>
        <fullName evidence="5">SpoOB alpha-helical domain-containing protein</fullName>
    </recommendedName>
</protein>
<dbReference type="AlphaFoldDB" id="A0A2V5KBY0"/>